<comment type="caution">
    <text evidence="1">The sequence shown here is derived from an EMBL/GenBank/DDBJ whole genome shotgun (WGS) entry which is preliminary data.</text>
</comment>
<protein>
    <submittedName>
        <fullName evidence="1">7525_t:CDS:1</fullName>
    </submittedName>
</protein>
<accession>A0ACA9MQ58</accession>
<proteinExistence type="predicted"/>
<dbReference type="Proteomes" id="UP000789860">
    <property type="component" value="Unassembled WGS sequence"/>
</dbReference>
<feature type="non-terminal residue" evidence="1">
    <location>
        <position position="1"/>
    </location>
</feature>
<organism evidence="1 2">
    <name type="scientific">Scutellospora calospora</name>
    <dbReference type="NCBI Taxonomy" id="85575"/>
    <lineage>
        <taxon>Eukaryota</taxon>
        <taxon>Fungi</taxon>
        <taxon>Fungi incertae sedis</taxon>
        <taxon>Mucoromycota</taxon>
        <taxon>Glomeromycotina</taxon>
        <taxon>Glomeromycetes</taxon>
        <taxon>Diversisporales</taxon>
        <taxon>Gigasporaceae</taxon>
        <taxon>Scutellospora</taxon>
    </lineage>
</organism>
<evidence type="ECO:0000313" key="1">
    <source>
        <dbReference type="EMBL" id="CAG8604951.1"/>
    </source>
</evidence>
<reference evidence="1" key="1">
    <citation type="submission" date="2021-06" db="EMBL/GenBank/DDBJ databases">
        <authorList>
            <person name="Kallberg Y."/>
            <person name="Tangrot J."/>
            <person name="Rosling A."/>
        </authorList>
    </citation>
    <scope>NUCLEOTIDE SEQUENCE</scope>
    <source>
        <strain evidence="1">AU212A</strain>
    </source>
</reference>
<sequence>ARDSGNYLEYLGFYNPRSKEIKLDKDNIKKRLSQGAQPTDTVRDLFKKYL</sequence>
<evidence type="ECO:0000313" key="2">
    <source>
        <dbReference type="Proteomes" id="UP000789860"/>
    </source>
</evidence>
<gene>
    <name evidence="1" type="ORF">SCALOS_LOCUS7063</name>
</gene>
<keyword evidence="2" id="KW-1185">Reference proteome</keyword>
<dbReference type="EMBL" id="CAJVPM010015022">
    <property type="protein sequence ID" value="CAG8604951.1"/>
    <property type="molecule type" value="Genomic_DNA"/>
</dbReference>
<name>A0ACA9MQ58_9GLOM</name>